<evidence type="ECO:0000256" key="5">
    <source>
        <dbReference type="SAM" id="Phobius"/>
    </source>
</evidence>
<keyword evidence="3 5" id="KW-1133">Transmembrane helix</keyword>
<keyword evidence="2 5" id="KW-0812">Transmembrane</keyword>
<feature type="transmembrane region" description="Helical" evidence="5">
    <location>
        <begin position="233"/>
        <end position="251"/>
    </location>
</feature>
<evidence type="ECO:0000313" key="8">
    <source>
        <dbReference type="Proteomes" id="UP001151699"/>
    </source>
</evidence>
<evidence type="ECO:0000313" key="7">
    <source>
        <dbReference type="EMBL" id="KAJ6637384.1"/>
    </source>
</evidence>
<feature type="transmembrane region" description="Helical" evidence="5">
    <location>
        <begin position="331"/>
        <end position="348"/>
    </location>
</feature>
<protein>
    <submittedName>
        <fullName evidence="7">Solute carrier family 22 member 16</fullName>
    </submittedName>
</protein>
<comment type="caution">
    <text evidence="7">The sequence shown here is derived from an EMBL/GenBank/DDBJ whole genome shotgun (WGS) entry which is preliminary data.</text>
</comment>
<dbReference type="InterPro" id="IPR005828">
    <property type="entry name" value="MFS_sugar_transport-like"/>
</dbReference>
<dbReference type="PANTHER" id="PTHR24064">
    <property type="entry name" value="SOLUTE CARRIER FAMILY 22 MEMBER"/>
    <property type="match status" value="1"/>
</dbReference>
<dbReference type="InterPro" id="IPR036259">
    <property type="entry name" value="MFS_trans_sf"/>
</dbReference>
<dbReference type="OrthoDB" id="2544694at2759"/>
<dbReference type="Gene3D" id="1.20.1250.20">
    <property type="entry name" value="MFS general substrate transporter like domains"/>
    <property type="match status" value="1"/>
</dbReference>
<dbReference type="GO" id="GO:0022857">
    <property type="term" value="F:transmembrane transporter activity"/>
    <property type="evidence" value="ECO:0007669"/>
    <property type="project" value="InterPro"/>
</dbReference>
<feature type="domain" description="Major facilitator superfamily (MFS) profile" evidence="6">
    <location>
        <begin position="65"/>
        <end position="502"/>
    </location>
</feature>
<gene>
    <name evidence="7" type="primary">slc22a16</name>
    <name evidence="7" type="ORF">Bhyg_10114</name>
</gene>
<evidence type="ECO:0000256" key="3">
    <source>
        <dbReference type="ARBA" id="ARBA00022989"/>
    </source>
</evidence>
<keyword evidence="8" id="KW-1185">Reference proteome</keyword>
<dbReference type="PROSITE" id="PS50850">
    <property type="entry name" value="MFS"/>
    <property type="match status" value="1"/>
</dbReference>
<evidence type="ECO:0000256" key="2">
    <source>
        <dbReference type="ARBA" id="ARBA00022692"/>
    </source>
</evidence>
<feature type="transmembrane region" description="Helical" evidence="5">
    <location>
        <begin position="474"/>
        <end position="497"/>
    </location>
</feature>
<dbReference type="Proteomes" id="UP001151699">
    <property type="component" value="Chromosome X"/>
</dbReference>
<feature type="transmembrane region" description="Helical" evidence="5">
    <location>
        <begin position="171"/>
        <end position="193"/>
    </location>
</feature>
<feature type="transmembrane region" description="Helical" evidence="5">
    <location>
        <begin position="391"/>
        <end position="409"/>
    </location>
</feature>
<sequence>MTPGILNGLYVSSYVFLGHMPDDLTCVIPVLSQAYWTYDEMKNISTRSITDKCKIRDWNYTLLSEHNFESASQYITTIDLPAEIPCKRYEGNYFFYGNEGLSIVPEWDLVCDREILRTTVQVALYLGKFAGAFIFGIIADKYGRKTSVTLASILYIICGPVSAFVNTYWLFLIGRIGLGLAGSGVYHSAYTILTEFAAIRYRSTLSIFFSVSYPIGMMILAIFAYFIHPWRQLQLALSIPAVFLVVHFFLLDESPRWLMSKGKFSQAYKIVFGKSMDENESMELERAKERRADNSKTNGNNNFVTNVYHSIRTGLSELIDLYGNKLLRRRLLICHFTFFMASLTYYVIALNGDNFLANQYFYVAVTGLTEVPSYIIPCIMFKWMGRKRVSLLLFLLAGCALLSILSIPLDYTDAVISVALFGRMCISAVFVVVILHTAELFPTTVRSSAIGTSSTMAHIGSISSPYIVDGLGSLVWFIPTTVCGICSIIAGLLVLALPETEHVELNDTVEEETAREIKSV</sequence>
<feature type="transmembrane region" description="Helical" evidence="5">
    <location>
        <begin position="122"/>
        <end position="139"/>
    </location>
</feature>
<proteinExistence type="predicted"/>
<evidence type="ECO:0000259" key="6">
    <source>
        <dbReference type="PROSITE" id="PS50850"/>
    </source>
</evidence>
<evidence type="ECO:0000256" key="1">
    <source>
        <dbReference type="ARBA" id="ARBA00004141"/>
    </source>
</evidence>
<dbReference type="GO" id="GO:0016020">
    <property type="term" value="C:membrane"/>
    <property type="evidence" value="ECO:0007669"/>
    <property type="project" value="UniProtKB-SubCell"/>
</dbReference>
<dbReference type="AlphaFoldDB" id="A0A9Q0MUG5"/>
<dbReference type="InterPro" id="IPR020846">
    <property type="entry name" value="MFS_dom"/>
</dbReference>
<dbReference type="EMBL" id="WJQU01000003">
    <property type="protein sequence ID" value="KAJ6637384.1"/>
    <property type="molecule type" value="Genomic_DNA"/>
</dbReference>
<dbReference type="Pfam" id="PF00083">
    <property type="entry name" value="Sugar_tr"/>
    <property type="match status" value="1"/>
</dbReference>
<feature type="transmembrane region" description="Helical" evidence="5">
    <location>
        <begin position="360"/>
        <end position="379"/>
    </location>
</feature>
<evidence type="ECO:0000256" key="4">
    <source>
        <dbReference type="ARBA" id="ARBA00023136"/>
    </source>
</evidence>
<dbReference type="CDD" id="cd17317">
    <property type="entry name" value="MFS_SLC22"/>
    <property type="match status" value="1"/>
</dbReference>
<comment type="subcellular location">
    <subcellularLocation>
        <location evidence="1">Membrane</location>
        <topology evidence="1">Multi-pass membrane protein</topology>
    </subcellularLocation>
</comment>
<name>A0A9Q0MUG5_9DIPT</name>
<feature type="transmembrane region" description="Helical" evidence="5">
    <location>
        <begin position="415"/>
        <end position="435"/>
    </location>
</feature>
<organism evidence="7 8">
    <name type="scientific">Pseudolycoriella hygida</name>
    <dbReference type="NCBI Taxonomy" id="35572"/>
    <lineage>
        <taxon>Eukaryota</taxon>
        <taxon>Metazoa</taxon>
        <taxon>Ecdysozoa</taxon>
        <taxon>Arthropoda</taxon>
        <taxon>Hexapoda</taxon>
        <taxon>Insecta</taxon>
        <taxon>Pterygota</taxon>
        <taxon>Neoptera</taxon>
        <taxon>Endopterygota</taxon>
        <taxon>Diptera</taxon>
        <taxon>Nematocera</taxon>
        <taxon>Sciaroidea</taxon>
        <taxon>Sciaridae</taxon>
        <taxon>Pseudolycoriella</taxon>
    </lineage>
</organism>
<accession>A0A9Q0MUG5</accession>
<feature type="transmembrane region" description="Helical" evidence="5">
    <location>
        <begin position="205"/>
        <end position="227"/>
    </location>
</feature>
<reference evidence="7" key="1">
    <citation type="submission" date="2022-07" db="EMBL/GenBank/DDBJ databases">
        <authorList>
            <person name="Trinca V."/>
            <person name="Uliana J.V.C."/>
            <person name="Torres T.T."/>
            <person name="Ward R.J."/>
            <person name="Monesi N."/>
        </authorList>
    </citation>
    <scope>NUCLEOTIDE SEQUENCE</scope>
    <source>
        <strain evidence="7">HSMRA1968</strain>
        <tissue evidence="7">Whole embryos</tissue>
    </source>
</reference>
<dbReference type="SUPFAM" id="SSF103473">
    <property type="entry name" value="MFS general substrate transporter"/>
    <property type="match status" value="1"/>
</dbReference>
<keyword evidence="4 5" id="KW-0472">Membrane</keyword>
<feature type="transmembrane region" description="Helical" evidence="5">
    <location>
        <begin position="146"/>
        <end position="165"/>
    </location>
</feature>